<organism evidence="1">
    <name type="scientific">Cupriavidus metallidurans</name>
    <dbReference type="NCBI Taxonomy" id="119219"/>
    <lineage>
        <taxon>Bacteria</taxon>
        <taxon>Pseudomonadati</taxon>
        <taxon>Pseudomonadota</taxon>
        <taxon>Betaproteobacteria</taxon>
        <taxon>Burkholderiales</taxon>
        <taxon>Burkholderiaceae</taxon>
        <taxon>Cupriavidus</taxon>
    </lineage>
</organism>
<reference evidence="1" key="2">
    <citation type="journal article" date="1992" name="J. Bacteriol.">
        <title>CzcR and CzcD, gene products affecting regulation of resistance to cobalt, zinc, and cadmium (czc system) in Alcaligenes eutrophus.</title>
        <authorList>
            <person name="Nies D.H."/>
        </authorList>
    </citation>
    <scope>NUCLEOTIDE SEQUENCE</scope>
    <source>
        <strain evidence="1">CH34</strain>
    </source>
</reference>
<dbReference type="AlphaFoldDB" id="P94145"/>
<gene>
    <name evidence="1" type="primary">orf38</name>
</gene>
<name>P94145_9BURK</name>
<reference evidence="1" key="1">
    <citation type="journal article" date="1989" name="Proc. Natl. Acad. Sci. U.S.A.">
        <title>Expression and nucleotide sequence of a plasmid-determined divalent cation efflux system from Alcaligenes eutrophus.</title>
        <authorList>
            <person name="Nies D.H."/>
            <person name="Nies A."/>
            <person name="Chu L."/>
            <person name="Silver S."/>
        </authorList>
    </citation>
    <scope>NUCLEOTIDE SEQUENCE</scope>
    <source>
        <strain evidence="1">CH34</strain>
    </source>
</reference>
<protein>
    <submittedName>
        <fullName evidence="1">Orf38 protein</fullName>
    </submittedName>
</protein>
<reference evidence="1" key="3">
    <citation type="journal article" date="1997" name="Mol. Microbiol.">
        <title>Two-component regulatory system involved in transcriptional control of heavy-metal homoeostasis in Alcaligenes eutrophus.</title>
        <authorList>
            <person name="van der Lelie D."/>
            <person name="Schwuchow T."/>
            <person name="Schwidetzky T."/>
            <person name="Wuertz S."/>
            <person name="Baeyens W."/>
            <person name="Mergeay M."/>
            <person name="Nies D.H."/>
        </authorList>
    </citation>
    <scope>NUCLEOTIDE SEQUENCE</scope>
    <source>
        <strain evidence="1">CH34</strain>
    </source>
</reference>
<proteinExistence type="predicted"/>
<accession>P94145</accession>
<feature type="non-terminal residue" evidence="1">
    <location>
        <position position="1"/>
    </location>
</feature>
<dbReference type="EMBL" id="X98451">
    <property type="protein sequence ID" value="CAA67090.1"/>
    <property type="molecule type" value="Genomic_DNA"/>
</dbReference>
<evidence type="ECO:0000313" key="1">
    <source>
        <dbReference type="EMBL" id="CAA67090.1"/>
    </source>
</evidence>
<sequence length="37" mass="3886">SPTAHASASVTYLPTARVLGRVMCSPMAHAEFDASRP</sequence>